<dbReference type="GO" id="GO:0016627">
    <property type="term" value="F:oxidoreductase activity, acting on the CH-CH group of donors"/>
    <property type="evidence" value="ECO:0007669"/>
    <property type="project" value="TreeGrafter"/>
</dbReference>
<dbReference type="GO" id="GO:0070967">
    <property type="term" value="F:coenzyme F420 binding"/>
    <property type="evidence" value="ECO:0007669"/>
    <property type="project" value="TreeGrafter"/>
</dbReference>
<protein>
    <submittedName>
        <fullName evidence="3">Pyridoxamine 5'-phosphate oxidase family protein</fullName>
    </submittedName>
</protein>
<dbReference type="InterPro" id="IPR052019">
    <property type="entry name" value="F420H2_bilvrd_red/Heme_oxyg"/>
</dbReference>
<dbReference type="InterPro" id="IPR012349">
    <property type="entry name" value="Split_barrel_FMN-bd"/>
</dbReference>
<feature type="domain" description="Pyridoxamine 5'-phosphate oxidase N-terminal" evidence="2">
    <location>
        <begin position="10"/>
        <end position="123"/>
    </location>
</feature>
<name>A0AAU6SBC3_9MICO</name>
<dbReference type="Pfam" id="PF01243">
    <property type="entry name" value="PNPOx_N"/>
    <property type="match status" value="1"/>
</dbReference>
<dbReference type="AlphaFoldDB" id="A0AAU6SBC3"/>
<organism evidence="3">
    <name type="scientific">Microbacterium sp. LWS13-1.2</name>
    <dbReference type="NCBI Taxonomy" id="3135264"/>
    <lineage>
        <taxon>Bacteria</taxon>
        <taxon>Bacillati</taxon>
        <taxon>Actinomycetota</taxon>
        <taxon>Actinomycetes</taxon>
        <taxon>Micrococcales</taxon>
        <taxon>Microbacteriaceae</taxon>
        <taxon>Microbacterium</taxon>
    </lineage>
</organism>
<dbReference type="EMBL" id="CP151632">
    <property type="protein sequence ID" value="WZO34169.1"/>
    <property type="molecule type" value="Genomic_DNA"/>
</dbReference>
<proteinExistence type="predicted"/>
<gene>
    <name evidence="3" type="ORF">MRBLWS13_001816</name>
</gene>
<dbReference type="Gene3D" id="2.30.110.10">
    <property type="entry name" value="Electron Transport, Fmn-binding Protein, Chain A"/>
    <property type="match status" value="1"/>
</dbReference>
<reference evidence="3" key="1">
    <citation type="submission" date="2024-04" db="EMBL/GenBank/DDBJ databases">
        <authorList>
            <person name="Roder T."/>
            <person name="Oberhansli S."/>
            <person name="Kreuzer M."/>
        </authorList>
    </citation>
    <scope>NUCLEOTIDE SEQUENCE</scope>
    <source>
        <strain evidence="3">LWS13-1.2</strain>
    </source>
</reference>
<evidence type="ECO:0000259" key="2">
    <source>
        <dbReference type="Pfam" id="PF01243"/>
    </source>
</evidence>
<accession>A0AAU6SBC3</accession>
<keyword evidence="1" id="KW-0560">Oxidoreductase</keyword>
<evidence type="ECO:0000256" key="1">
    <source>
        <dbReference type="ARBA" id="ARBA00023002"/>
    </source>
</evidence>
<dbReference type="GO" id="GO:0005829">
    <property type="term" value="C:cytosol"/>
    <property type="evidence" value="ECO:0007669"/>
    <property type="project" value="TreeGrafter"/>
</dbReference>
<dbReference type="PANTHER" id="PTHR35176:SF6">
    <property type="entry name" value="HEME OXYGENASE HI_0854-RELATED"/>
    <property type="match status" value="1"/>
</dbReference>
<sequence length="153" mass="16756">MTFTADESPTDAARRIIDENSYATLATADVDGRPWVTPIWFAERGLRRYVWVSRTTRRHSLNVAQRAEIALVVFDSTVQAGSASAVYVEAAAAQVPDHELAGALAIFNAKCEASGLSTWDMSAVSADAPHRLYLATALQVWVLDEHENRVPVL</sequence>
<dbReference type="RefSeq" id="WP_349428719.1">
    <property type="nucleotide sequence ID" value="NZ_CP151632.1"/>
</dbReference>
<evidence type="ECO:0000313" key="3">
    <source>
        <dbReference type="EMBL" id="WZO34169.1"/>
    </source>
</evidence>
<dbReference type="PANTHER" id="PTHR35176">
    <property type="entry name" value="HEME OXYGENASE HI_0854-RELATED"/>
    <property type="match status" value="1"/>
</dbReference>
<dbReference type="InterPro" id="IPR011576">
    <property type="entry name" value="Pyridox_Oxase_N"/>
</dbReference>
<dbReference type="SUPFAM" id="SSF50475">
    <property type="entry name" value="FMN-binding split barrel"/>
    <property type="match status" value="1"/>
</dbReference>